<dbReference type="AlphaFoldDB" id="A0A699GSA5"/>
<dbReference type="InterPro" id="IPR032567">
    <property type="entry name" value="RTL1-rel"/>
</dbReference>
<evidence type="ECO:0000259" key="2">
    <source>
        <dbReference type="Pfam" id="PF00078"/>
    </source>
</evidence>
<evidence type="ECO:0000259" key="3">
    <source>
        <dbReference type="Pfam" id="PF03732"/>
    </source>
</evidence>
<dbReference type="InterPro" id="IPR043128">
    <property type="entry name" value="Rev_trsase/Diguanyl_cyclase"/>
</dbReference>
<dbReference type="InterPro" id="IPR043502">
    <property type="entry name" value="DNA/RNA_pol_sf"/>
</dbReference>
<dbReference type="Pfam" id="PF03732">
    <property type="entry name" value="Retrotrans_gag"/>
    <property type="match status" value="1"/>
</dbReference>
<comment type="caution">
    <text evidence="4">The sequence shown here is derived from an EMBL/GenBank/DDBJ whole genome shotgun (WGS) entry which is preliminary data.</text>
</comment>
<dbReference type="Pfam" id="PF00078">
    <property type="entry name" value="RVT_1"/>
    <property type="match status" value="1"/>
</dbReference>
<dbReference type="Gene3D" id="3.10.10.10">
    <property type="entry name" value="HIV Type 1 Reverse Transcriptase, subunit A, domain 1"/>
    <property type="match status" value="1"/>
</dbReference>
<feature type="domain" description="Retrotransposon gag" evidence="3">
    <location>
        <begin position="608"/>
        <end position="686"/>
    </location>
</feature>
<dbReference type="PANTHER" id="PTHR15503">
    <property type="entry name" value="LDOC1 RELATED"/>
    <property type="match status" value="1"/>
</dbReference>
<sequence length="1015" mass="117149">VTKLPKSSQGYDTIWVVVDRLTKSAIFTPIRETDPMDKLSRIYLKEVVTRHGIPVSIISDHDPRGRTFWQMREVKPQEPVEIMNREVKGLNRSRIPLVKVRWNSKRDEPASLSRDDKQGEAFPTVSSLDAEQDMENIAKTSAFPHESSPRMAAKVKDQDLEISELKERVKYLEDKERRSAEPTQEDAPITRGIMEIEENLGADKSTELGRNDNEEMVNVLTAGVPTVSGSFPTSSAIFTTASVVTPYTRRPRGITIIGAKDKGKEKVVESEVPKKRKLQEHIDAQVAREMEEEFARENQRLTEQLARDFEIARLHAEEELKIMIEGLDSKAVADLSVGEKLELISELVKYQDHRAKILKYQAQQSKPLSKKEQREFYMSVLRSHAGWKTKHFRGMTLEQIKEKIIPVWKQLEDFVPMSSKEESERVKRQGLKIDQGSSKRGKTSKSVSEDVSEEELKGMMQLVPLEEVYIEDLQATKDKDKELWVELKRLFEPNFEDQLWTNHQAFMHDPLDWKLYDTCGVYHVSTKDHEIFMLVEKNYPLRKGLATVMIILDEELIEASFLVNRAMTITRFGMTLEEIEELITQCVAEHKKLTVLSNLSLEVKMRMEAVRIDEAYKLSWKDLMKLMIEVYYPRNESQELENELWNLCVKGTDIAGYTRPFQELMLMCPRKVPEEEDRIDRVIWGLPANIQGNVTSSQPTRLQDGQQLDGLESSCLCCREENNKDSNVVTGTFLLNNCYASILFNSISDRSFVSTTFSALIDVTLTVLEVSYAIELADERVVESNTIFRGCTLNLPNHPFNVDLLPIELGSFDAIIGMDWLFKYHDVIIYDEKIVRGSYEDEMLMIQGDKRNGASNSRIQKRPSSSPWGASILFVMKKDRPFRMCIEYGELNKLTMKNRYPLLRIDDLFDQLQGSSVYFKIDLRSGYHQLRVREEDIPKTAFRTHYSHYEFQVMPFRLTHAPVEESYAKFSKCDFWLPKVQFLGHVIDSEGIHVDPAKIESIKDWASPKTPMEIR</sequence>
<organism evidence="4">
    <name type="scientific">Tanacetum cinerariifolium</name>
    <name type="common">Dalmatian daisy</name>
    <name type="synonym">Chrysanthemum cinerariifolium</name>
    <dbReference type="NCBI Taxonomy" id="118510"/>
    <lineage>
        <taxon>Eukaryota</taxon>
        <taxon>Viridiplantae</taxon>
        <taxon>Streptophyta</taxon>
        <taxon>Embryophyta</taxon>
        <taxon>Tracheophyta</taxon>
        <taxon>Spermatophyta</taxon>
        <taxon>Magnoliopsida</taxon>
        <taxon>eudicotyledons</taxon>
        <taxon>Gunneridae</taxon>
        <taxon>Pentapetalae</taxon>
        <taxon>asterids</taxon>
        <taxon>campanulids</taxon>
        <taxon>Asterales</taxon>
        <taxon>Asteraceae</taxon>
        <taxon>Asteroideae</taxon>
        <taxon>Anthemideae</taxon>
        <taxon>Anthemidinae</taxon>
        <taxon>Tanacetum</taxon>
    </lineage>
</organism>
<dbReference type="Gene3D" id="3.30.70.270">
    <property type="match status" value="1"/>
</dbReference>
<feature type="non-terminal residue" evidence="4">
    <location>
        <position position="1"/>
    </location>
</feature>
<dbReference type="InterPro" id="IPR005162">
    <property type="entry name" value="Retrotrans_gag_dom"/>
</dbReference>
<dbReference type="EMBL" id="BKCJ010024128">
    <property type="protein sequence ID" value="GEV45919.1"/>
    <property type="molecule type" value="Genomic_DNA"/>
</dbReference>
<dbReference type="SUPFAM" id="SSF53098">
    <property type="entry name" value="Ribonuclease H-like"/>
    <property type="match status" value="1"/>
</dbReference>
<dbReference type="InterPro" id="IPR012337">
    <property type="entry name" value="RNaseH-like_sf"/>
</dbReference>
<feature type="region of interest" description="Disordered" evidence="1">
    <location>
        <begin position="106"/>
        <end position="131"/>
    </location>
</feature>
<dbReference type="Gene3D" id="3.30.420.10">
    <property type="entry name" value="Ribonuclease H-like superfamily/Ribonuclease H"/>
    <property type="match status" value="1"/>
</dbReference>
<dbReference type="InterPro" id="IPR036397">
    <property type="entry name" value="RNaseH_sf"/>
</dbReference>
<dbReference type="Pfam" id="PF08284">
    <property type="entry name" value="RVP_2"/>
    <property type="match status" value="1"/>
</dbReference>
<feature type="domain" description="Reverse transcriptase" evidence="2">
    <location>
        <begin position="877"/>
        <end position="962"/>
    </location>
</feature>
<feature type="compositionally biased region" description="Basic and acidic residues" evidence="1">
    <location>
        <begin position="106"/>
        <end position="119"/>
    </location>
</feature>
<dbReference type="SUPFAM" id="SSF56672">
    <property type="entry name" value="DNA/RNA polymerases"/>
    <property type="match status" value="1"/>
</dbReference>
<evidence type="ECO:0000256" key="1">
    <source>
        <dbReference type="SAM" id="MobiDB-lite"/>
    </source>
</evidence>
<dbReference type="InterPro" id="IPR021109">
    <property type="entry name" value="Peptidase_aspartic_dom_sf"/>
</dbReference>
<dbReference type="CDD" id="cd01647">
    <property type="entry name" value="RT_LTR"/>
    <property type="match status" value="1"/>
</dbReference>
<accession>A0A699GSA5</accession>
<name>A0A699GSA5_TANCI</name>
<dbReference type="PANTHER" id="PTHR15503:SF45">
    <property type="entry name" value="RNA-DIRECTED DNA POLYMERASE HOMOLOG"/>
    <property type="match status" value="1"/>
</dbReference>
<proteinExistence type="predicted"/>
<dbReference type="CDD" id="cd00303">
    <property type="entry name" value="retropepsin_like"/>
    <property type="match status" value="1"/>
</dbReference>
<keyword evidence="4" id="KW-0808">Transferase</keyword>
<dbReference type="Gene3D" id="2.40.70.10">
    <property type="entry name" value="Acid Proteases"/>
    <property type="match status" value="1"/>
</dbReference>
<dbReference type="InterPro" id="IPR000477">
    <property type="entry name" value="RT_dom"/>
</dbReference>
<protein>
    <submittedName>
        <fullName evidence="4">Putative reverse transcriptase domain-containing protein</fullName>
    </submittedName>
</protein>
<evidence type="ECO:0000313" key="4">
    <source>
        <dbReference type="EMBL" id="GEV45919.1"/>
    </source>
</evidence>
<dbReference type="GO" id="GO:0003676">
    <property type="term" value="F:nucleic acid binding"/>
    <property type="evidence" value="ECO:0007669"/>
    <property type="project" value="InterPro"/>
</dbReference>
<dbReference type="GO" id="GO:0003964">
    <property type="term" value="F:RNA-directed DNA polymerase activity"/>
    <property type="evidence" value="ECO:0007669"/>
    <property type="project" value="UniProtKB-KW"/>
</dbReference>
<reference evidence="4" key="1">
    <citation type="journal article" date="2019" name="Sci. Rep.">
        <title>Draft genome of Tanacetum cinerariifolium, the natural source of mosquito coil.</title>
        <authorList>
            <person name="Yamashiro T."/>
            <person name="Shiraishi A."/>
            <person name="Satake H."/>
            <person name="Nakayama K."/>
        </authorList>
    </citation>
    <scope>NUCLEOTIDE SEQUENCE</scope>
</reference>
<feature type="region of interest" description="Disordered" evidence="1">
    <location>
        <begin position="422"/>
        <end position="451"/>
    </location>
</feature>
<keyword evidence="4" id="KW-0548">Nucleotidyltransferase</keyword>
<keyword evidence="4" id="KW-0695">RNA-directed DNA polymerase</keyword>
<gene>
    <name evidence="4" type="ORF">Tci_117896</name>
</gene>